<dbReference type="InterPro" id="IPR053167">
    <property type="entry name" value="Spore_coat_component"/>
</dbReference>
<accession>A0A0A1W850</accession>
<dbReference type="eggNOG" id="COG5430">
    <property type="taxonomic scope" value="Bacteria"/>
</dbReference>
<dbReference type="RefSeq" id="WP_042487815.1">
    <property type="nucleotide sequence ID" value="NZ_BBPI01000060.1"/>
</dbReference>
<evidence type="ECO:0000313" key="3">
    <source>
        <dbReference type="EMBL" id="GAM01322.1"/>
    </source>
</evidence>
<name>A0A0A1W850_9SPHN</name>
<dbReference type="Pfam" id="PF05229">
    <property type="entry name" value="SCPU"/>
    <property type="match status" value="2"/>
</dbReference>
<reference evidence="3 4" key="1">
    <citation type="submission" date="2014-11" db="EMBL/GenBank/DDBJ databases">
        <title>Whole genome shotgun sequence of Sphingomonas parapaucimobilis NBRC 15100.</title>
        <authorList>
            <person name="Katano-Makiyama Y."/>
            <person name="Hosoyama A."/>
            <person name="Hashimoto M."/>
            <person name="Hosoyama Y."/>
            <person name="Noguchi M."/>
            <person name="Numata M."/>
            <person name="Tsuchikane K."/>
            <person name="Hirakata S."/>
            <person name="Uohara A."/>
            <person name="Shimodaira J."/>
            <person name="Ohji S."/>
            <person name="Ichikawa N."/>
            <person name="Kimura A."/>
            <person name="Yamazoe A."/>
            <person name="Fujita N."/>
        </authorList>
    </citation>
    <scope>NUCLEOTIDE SEQUENCE [LARGE SCALE GENOMIC DNA]</scope>
    <source>
        <strain evidence="3 4">NBRC 15100</strain>
    </source>
</reference>
<dbReference type="EMBL" id="BBPI01000060">
    <property type="protein sequence ID" value="GAM01322.1"/>
    <property type="molecule type" value="Genomic_DNA"/>
</dbReference>
<dbReference type="PANTHER" id="PTHR37089">
    <property type="entry name" value="PROTEIN U-RELATED"/>
    <property type="match status" value="1"/>
</dbReference>
<dbReference type="SMART" id="SM00972">
    <property type="entry name" value="SCPU"/>
    <property type="match status" value="2"/>
</dbReference>
<dbReference type="InterPro" id="IPR007893">
    <property type="entry name" value="Spore_coat_U/FanG"/>
</dbReference>
<dbReference type="PANTHER" id="PTHR37089:SF4">
    <property type="entry name" value="EXPORTED PROTEIN"/>
    <property type="match status" value="1"/>
</dbReference>
<evidence type="ECO:0000259" key="2">
    <source>
        <dbReference type="Pfam" id="PF05229"/>
    </source>
</evidence>
<keyword evidence="4" id="KW-1185">Reference proteome</keyword>
<comment type="caution">
    <text evidence="3">The sequence shown here is derived from an EMBL/GenBank/DDBJ whole genome shotgun (WGS) entry which is preliminary data.</text>
</comment>
<gene>
    <name evidence="3" type="ORF">SP5_060_00270</name>
</gene>
<dbReference type="OrthoDB" id="7478692at2"/>
<dbReference type="Proteomes" id="UP000032305">
    <property type="component" value="Unassembled WGS sequence"/>
</dbReference>
<dbReference type="AlphaFoldDB" id="A0A0A1W850"/>
<protein>
    <recommendedName>
        <fullName evidence="2">Spore coat protein U/FanG domain-containing protein</fullName>
    </recommendedName>
</protein>
<feature type="signal peptide" evidence="1">
    <location>
        <begin position="1"/>
        <end position="23"/>
    </location>
</feature>
<organism evidence="3 4">
    <name type="scientific">Sphingomonas parapaucimobilis NBRC 15100</name>
    <dbReference type="NCBI Taxonomy" id="1219049"/>
    <lineage>
        <taxon>Bacteria</taxon>
        <taxon>Pseudomonadati</taxon>
        <taxon>Pseudomonadota</taxon>
        <taxon>Alphaproteobacteria</taxon>
        <taxon>Sphingomonadales</taxon>
        <taxon>Sphingomonadaceae</taxon>
        <taxon>Sphingomonas</taxon>
    </lineage>
</organism>
<feature type="domain" description="Spore coat protein U/FanG" evidence="2">
    <location>
        <begin position="20"/>
        <end position="154"/>
    </location>
</feature>
<feature type="chain" id="PRO_5001981965" description="Spore coat protein U/FanG domain-containing protein" evidence="1">
    <location>
        <begin position="24"/>
        <end position="316"/>
    </location>
</feature>
<sequence>MTRLILLLFAVIACLVMPAPAQAQTCSATVSSIDFGSPSLLTSGPVDVTGTVTITCTSIPLLSVVKVCPGIGAGSGGTDGSGRLMTGTAGSLRYQLYQDAARSIAWGSLDNPVLGTVPAIIISNLLNGAGSATRTLYARLFGGQGTTVPGAYRSSFIGNATLFSYGAELLGTSTNCTGFAGTASVRPTFEVTASPAKGCTVAATALTFPTTGVLAQAVTAQSGLTLTCTSQTPYALRLDAGRNADASGDRRMRGPSGSFITYGLFRDPAFSSSWDSGVQASGTGLAQALAIHGRVPVQPTPAPGLYTDTVVVTVTY</sequence>
<evidence type="ECO:0000256" key="1">
    <source>
        <dbReference type="SAM" id="SignalP"/>
    </source>
</evidence>
<feature type="domain" description="Spore coat protein U/FanG" evidence="2">
    <location>
        <begin position="188"/>
        <end position="313"/>
    </location>
</feature>
<evidence type="ECO:0000313" key="4">
    <source>
        <dbReference type="Proteomes" id="UP000032305"/>
    </source>
</evidence>
<proteinExistence type="predicted"/>
<keyword evidence="1" id="KW-0732">Signal</keyword>